<gene>
    <name evidence="10" type="ORF">BCR25_05510</name>
</gene>
<dbReference type="PANTHER" id="PTHR36108:SF13">
    <property type="entry name" value="COLOSSIN-B-RELATED"/>
    <property type="match status" value="1"/>
</dbReference>
<keyword evidence="5" id="KW-0572">Peptidoglycan-anchor</keyword>
<evidence type="ECO:0000256" key="2">
    <source>
        <dbReference type="ARBA" id="ARBA00022512"/>
    </source>
</evidence>
<accession>A0A1E5GKC2</accession>
<dbReference type="PANTHER" id="PTHR36108">
    <property type="entry name" value="COLOSSIN-B-RELATED"/>
    <property type="match status" value="1"/>
</dbReference>
<comment type="caution">
    <text evidence="10">The sequence shown here is derived from an EMBL/GenBank/DDBJ whole genome shotgun (WGS) entry which is preliminary data.</text>
</comment>
<dbReference type="Pfam" id="PF17802">
    <property type="entry name" value="SpaA"/>
    <property type="match status" value="3"/>
</dbReference>
<dbReference type="Proteomes" id="UP000095094">
    <property type="component" value="Unassembled WGS sequence"/>
</dbReference>
<keyword evidence="11" id="KW-1185">Reference proteome</keyword>
<dbReference type="Gene3D" id="2.60.40.10">
    <property type="entry name" value="Immunoglobulins"/>
    <property type="match status" value="3"/>
</dbReference>
<feature type="domain" description="Gram-positive cocci surface proteins LPxTG" evidence="8">
    <location>
        <begin position="773"/>
        <end position="814"/>
    </location>
</feature>
<evidence type="ECO:0000256" key="6">
    <source>
        <dbReference type="SAM" id="MobiDB-lite"/>
    </source>
</evidence>
<dbReference type="InterPro" id="IPR041033">
    <property type="entry name" value="SpaA_PFL_dom_1"/>
</dbReference>
<keyword evidence="7" id="KW-0472">Membrane</keyword>
<feature type="compositionally biased region" description="Basic and acidic residues" evidence="6">
    <location>
        <begin position="751"/>
        <end position="776"/>
    </location>
</feature>
<keyword evidence="7" id="KW-0812">Transmembrane</keyword>
<evidence type="ECO:0000256" key="7">
    <source>
        <dbReference type="SAM" id="Phobius"/>
    </source>
</evidence>
<feature type="compositionally biased region" description="Polar residues" evidence="6">
    <location>
        <begin position="364"/>
        <end position="380"/>
    </location>
</feature>
<feature type="domain" description="SpaA-like prealbumin fold" evidence="9">
    <location>
        <begin position="386"/>
        <end position="450"/>
    </location>
</feature>
<feature type="domain" description="SpaA-like prealbumin fold" evidence="9">
    <location>
        <begin position="486"/>
        <end position="553"/>
    </location>
</feature>
<dbReference type="InterPro" id="IPR013783">
    <property type="entry name" value="Ig-like_fold"/>
</dbReference>
<feature type="region of interest" description="Disordered" evidence="6">
    <location>
        <begin position="707"/>
        <end position="786"/>
    </location>
</feature>
<dbReference type="AlphaFoldDB" id="A0A1E5GKC2"/>
<evidence type="ECO:0000313" key="10">
    <source>
        <dbReference type="EMBL" id="OEG13164.1"/>
    </source>
</evidence>
<reference evidence="11" key="1">
    <citation type="submission" date="2016-09" db="EMBL/GenBank/DDBJ databases">
        <authorList>
            <person name="Gulvik C.A."/>
        </authorList>
    </citation>
    <scope>NUCLEOTIDE SEQUENCE [LARGE SCALE GENOMIC DNA]</scope>
    <source>
        <strain evidence="11">LMG 8895</strain>
    </source>
</reference>
<evidence type="ECO:0000256" key="3">
    <source>
        <dbReference type="ARBA" id="ARBA00022525"/>
    </source>
</evidence>
<keyword evidence="2" id="KW-0134">Cell wall</keyword>
<dbReference type="EMBL" id="MIJY01000023">
    <property type="protein sequence ID" value="OEG13164.1"/>
    <property type="molecule type" value="Genomic_DNA"/>
</dbReference>
<feature type="compositionally biased region" description="Basic and acidic residues" evidence="6">
    <location>
        <begin position="713"/>
        <end position="732"/>
    </location>
</feature>
<keyword evidence="3" id="KW-0964">Secreted</keyword>
<evidence type="ECO:0000313" key="11">
    <source>
        <dbReference type="Proteomes" id="UP000095094"/>
    </source>
</evidence>
<protein>
    <submittedName>
        <fullName evidence="10">Peptidase</fullName>
    </submittedName>
</protein>
<evidence type="ECO:0000256" key="4">
    <source>
        <dbReference type="ARBA" id="ARBA00022729"/>
    </source>
</evidence>
<comment type="similarity">
    <text evidence="1">Belongs to the serine-aspartate repeat-containing protein (SDr) family.</text>
</comment>
<feature type="domain" description="SpaA-like prealbumin fold" evidence="9">
    <location>
        <begin position="274"/>
        <end position="360"/>
    </location>
</feature>
<organism evidence="10 11">
    <name type="scientific">Enterococcus termitis</name>
    <dbReference type="NCBI Taxonomy" id="332950"/>
    <lineage>
        <taxon>Bacteria</taxon>
        <taxon>Bacillati</taxon>
        <taxon>Bacillota</taxon>
        <taxon>Bacilli</taxon>
        <taxon>Lactobacillales</taxon>
        <taxon>Enterococcaceae</taxon>
        <taxon>Enterococcus</taxon>
    </lineage>
</organism>
<dbReference type="NCBIfam" id="TIGR01167">
    <property type="entry name" value="LPXTG_anchor"/>
    <property type="match status" value="1"/>
</dbReference>
<keyword evidence="4" id="KW-0732">Signal</keyword>
<sequence length="823" mass="91523">MKKILAGVVVTGQIVVSSIVPLVAHANILFPEKVTIEYDSNQLYTMNGTFSNGEAYSRKDPPLFAVYAGARQPVFCYEPKATIDSTVTSGYTSNPLPNIVNQPRAKYISVLWKYAGADADTQIVAQSLFWQEVNGLTITSIVRPDGTPLSNYQSIKDKINKVVDDYMKKPSFSGQTVKVNLGETVTLTDTDNVGLERFDGRFQNTANVDWSISGNKLTITPKKDSNTSGVLRIAKTLDTGTPVAYKLQGQQSVMAGAIDDPNSFDLKIEIVKTGEVKIVKLDKETGKVVPNTEFKVEYNGQSQMVKTNDKGEAIVKDIFHDTKVKVTETFVPAPYILDTNNTKEVVVQAGKTASVEFKNERATGKTTLTKQDATTESNEPLNPAYPMTGAKYGLFKKDGTLLKEFTLDEKLTATMDKIELGSYYWAETLAPVGYTLDQTKHVVELTYKDQYTPVIVKGAGSNDDVIRMNVDGQKLIQNETNEMFKNDVEFTLTNKRTEETHIVTTATVDGKKGYFRFADIALDDYVLTETKGVEGYKNVDPIEITHSYDKETDTFTFVVKDQKSGNVLNEEKITQLELSKGYNVDLGTYTLKDKAIVVETPEVGISTKAHIGDGESNTFVWGEEATFYDDSILTHKNIEIGTKRAKEVKLYAVYTDKEGEKTTGVVWSSGLIDYEVSDKEMTERVIAAYDYRKDEKADENTRWFFGEDGYNYDEEKPKKDTEHNPDGKDPKQDITPVVIDTPKVVPPKKVPPKETPKEVPKETPKKTPKETPKPTEKASLPYTGEDVKQIVPVVGLALVIGVVGAMYLRRKKSKETDATQEDK</sequence>
<feature type="region of interest" description="Disordered" evidence="6">
    <location>
        <begin position="363"/>
        <end position="383"/>
    </location>
</feature>
<dbReference type="InterPro" id="IPR019931">
    <property type="entry name" value="LPXTG_anchor"/>
</dbReference>
<evidence type="ECO:0000259" key="8">
    <source>
        <dbReference type="Pfam" id="PF00746"/>
    </source>
</evidence>
<evidence type="ECO:0000256" key="1">
    <source>
        <dbReference type="ARBA" id="ARBA00007257"/>
    </source>
</evidence>
<feature type="transmembrane region" description="Helical" evidence="7">
    <location>
        <begin position="790"/>
        <end position="808"/>
    </location>
</feature>
<dbReference type="Pfam" id="PF00746">
    <property type="entry name" value="Gram_pos_anchor"/>
    <property type="match status" value="1"/>
</dbReference>
<keyword evidence="7" id="KW-1133">Transmembrane helix</keyword>
<proteinExistence type="inferred from homology"/>
<evidence type="ECO:0000256" key="5">
    <source>
        <dbReference type="ARBA" id="ARBA00023088"/>
    </source>
</evidence>
<evidence type="ECO:0000259" key="9">
    <source>
        <dbReference type="Pfam" id="PF17802"/>
    </source>
</evidence>
<name>A0A1E5GKC2_9ENTE</name>